<evidence type="ECO:0000256" key="8">
    <source>
        <dbReference type="SAM" id="SignalP"/>
    </source>
</evidence>
<feature type="signal peptide" evidence="8">
    <location>
        <begin position="1"/>
        <end position="20"/>
    </location>
</feature>
<keyword evidence="3" id="KW-0349">Heme</keyword>
<dbReference type="Proteomes" id="UP000233524">
    <property type="component" value="Unassembled WGS sequence"/>
</dbReference>
<protein>
    <recommendedName>
        <fullName evidence="9">Heme haloperoxidase family profile domain-containing protein</fullName>
    </recommendedName>
</protein>
<feature type="domain" description="Heme haloperoxidase family profile" evidence="9">
    <location>
        <begin position="23"/>
        <end position="229"/>
    </location>
</feature>
<comment type="cofactor">
    <cofactor evidence="1">
        <name>heme b</name>
        <dbReference type="ChEBI" id="CHEBI:60344"/>
    </cofactor>
</comment>
<organism evidence="10 11">
    <name type="scientific">Lomentospora prolificans</name>
    <dbReference type="NCBI Taxonomy" id="41688"/>
    <lineage>
        <taxon>Eukaryota</taxon>
        <taxon>Fungi</taxon>
        <taxon>Dikarya</taxon>
        <taxon>Ascomycota</taxon>
        <taxon>Pezizomycotina</taxon>
        <taxon>Sordariomycetes</taxon>
        <taxon>Hypocreomycetidae</taxon>
        <taxon>Microascales</taxon>
        <taxon>Microascaceae</taxon>
        <taxon>Lomentospora</taxon>
    </lineage>
</organism>
<keyword evidence="2" id="KW-0575">Peroxidase</keyword>
<evidence type="ECO:0000313" key="11">
    <source>
        <dbReference type="Proteomes" id="UP000233524"/>
    </source>
</evidence>
<dbReference type="GO" id="GO:0004601">
    <property type="term" value="F:peroxidase activity"/>
    <property type="evidence" value="ECO:0007669"/>
    <property type="project" value="UniProtKB-KW"/>
</dbReference>
<evidence type="ECO:0000313" key="10">
    <source>
        <dbReference type="EMBL" id="PKS10075.1"/>
    </source>
</evidence>
<keyword evidence="4" id="KW-0479">Metal-binding</keyword>
<evidence type="ECO:0000256" key="7">
    <source>
        <dbReference type="ARBA" id="ARBA00025795"/>
    </source>
</evidence>
<accession>A0A2N3NCA9</accession>
<comment type="caution">
    <text evidence="10">The sequence shown here is derived from an EMBL/GenBank/DDBJ whole genome shotgun (WGS) entry which is preliminary data.</text>
</comment>
<keyword evidence="8" id="KW-0732">Signal</keyword>
<dbReference type="PANTHER" id="PTHR33577:SF7">
    <property type="entry name" value="HEME HALOPEROXIDASE FAMILY PROFILE DOMAIN-CONTAINING PROTEIN"/>
    <property type="match status" value="1"/>
</dbReference>
<dbReference type="GO" id="GO:0046872">
    <property type="term" value="F:metal ion binding"/>
    <property type="evidence" value="ECO:0007669"/>
    <property type="project" value="UniProtKB-KW"/>
</dbReference>
<reference evidence="10 11" key="1">
    <citation type="journal article" date="2017" name="G3 (Bethesda)">
        <title>First Draft Genome Sequence of the Pathogenic Fungus Lomentospora prolificans (Formerly Scedosporium prolificans).</title>
        <authorList>
            <person name="Luo R."/>
            <person name="Zimin A."/>
            <person name="Workman R."/>
            <person name="Fan Y."/>
            <person name="Pertea G."/>
            <person name="Grossman N."/>
            <person name="Wear M.P."/>
            <person name="Jia B."/>
            <person name="Miller H."/>
            <person name="Casadevall A."/>
            <person name="Timp W."/>
            <person name="Zhang S.X."/>
            <person name="Salzberg S.L."/>
        </authorList>
    </citation>
    <scope>NUCLEOTIDE SEQUENCE [LARGE SCALE GENOMIC DNA]</scope>
    <source>
        <strain evidence="10 11">JHH-5317</strain>
    </source>
</reference>
<proteinExistence type="inferred from homology"/>
<dbReference type="VEuPathDB" id="FungiDB:jhhlp_003372"/>
<evidence type="ECO:0000256" key="5">
    <source>
        <dbReference type="ARBA" id="ARBA00023002"/>
    </source>
</evidence>
<name>A0A2N3NCA9_9PEZI</name>
<keyword evidence="5" id="KW-0560">Oxidoreductase</keyword>
<dbReference type="InterPro" id="IPR000028">
    <property type="entry name" value="Chloroperoxidase"/>
</dbReference>
<comment type="similarity">
    <text evidence="7">Belongs to the chloroperoxidase family.</text>
</comment>
<dbReference type="InterPro" id="IPR036851">
    <property type="entry name" value="Chloroperoxidase-like_sf"/>
</dbReference>
<dbReference type="PANTHER" id="PTHR33577">
    <property type="entry name" value="STERIGMATOCYSTIN BIOSYNTHESIS PEROXIDASE STCC-RELATED"/>
    <property type="match status" value="1"/>
</dbReference>
<dbReference type="PROSITE" id="PS51405">
    <property type="entry name" value="HEME_HALOPEROXIDASE"/>
    <property type="match status" value="1"/>
</dbReference>
<evidence type="ECO:0000259" key="9">
    <source>
        <dbReference type="PROSITE" id="PS51405"/>
    </source>
</evidence>
<evidence type="ECO:0000256" key="2">
    <source>
        <dbReference type="ARBA" id="ARBA00022559"/>
    </source>
</evidence>
<dbReference type="OrthoDB" id="407298at2759"/>
<feature type="chain" id="PRO_5014768757" description="Heme haloperoxidase family profile domain-containing protein" evidence="8">
    <location>
        <begin position="21"/>
        <end position="257"/>
    </location>
</feature>
<gene>
    <name evidence="10" type="ORF">jhhlp_003372</name>
</gene>
<evidence type="ECO:0000256" key="3">
    <source>
        <dbReference type="ARBA" id="ARBA00022617"/>
    </source>
</evidence>
<evidence type="ECO:0000256" key="6">
    <source>
        <dbReference type="ARBA" id="ARBA00023004"/>
    </source>
</evidence>
<keyword evidence="6" id="KW-0408">Iron</keyword>
<evidence type="ECO:0000256" key="4">
    <source>
        <dbReference type="ARBA" id="ARBA00022723"/>
    </source>
</evidence>
<evidence type="ECO:0000256" key="1">
    <source>
        <dbReference type="ARBA" id="ARBA00001970"/>
    </source>
</evidence>
<dbReference type="SUPFAM" id="SSF47571">
    <property type="entry name" value="Cloroperoxidase"/>
    <property type="match status" value="1"/>
</dbReference>
<dbReference type="InParanoid" id="A0A2N3NCA9"/>
<dbReference type="Pfam" id="PF01328">
    <property type="entry name" value="Peroxidase_2"/>
    <property type="match status" value="1"/>
</dbReference>
<dbReference type="EMBL" id="NLAX01000009">
    <property type="protein sequence ID" value="PKS10075.1"/>
    <property type="molecule type" value="Genomic_DNA"/>
</dbReference>
<sequence length="257" mass="28656">MKSTITISLTAIVTTAFAAGSDPFAQWQGPKAGDARGPCPFMNSFANHGFLPRSGKYITEQNLIDGLFEAVHFEEALSQALFRFAITTNPEPNSTWFSLDHLARHNVLEHDASLSRLDAFFGHGEVFSQETFDQTRSYWGDIIDAESGVNAILARLETSNATNPKFSLSAMGEGFLLAETGAFISVLGDSVTLTANKTAVEYLFEKERLPTELGWKRRDTAFTQEELNSSMDRISGIYEERLNRISRKKPRQANRFQ</sequence>
<keyword evidence="11" id="KW-1185">Reference proteome</keyword>
<dbReference type="Gene3D" id="1.10.489.10">
    <property type="entry name" value="Chloroperoxidase-like"/>
    <property type="match status" value="1"/>
</dbReference>
<dbReference type="AlphaFoldDB" id="A0A2N3NCA9"/>
<dbReference type="STRING" id="41688.A0A2N3NCA9"/>